<name>A0A849CEF0_9NOCA</name>
<evidence type="ECO:0000313" key="4">
    <source>
        <dbReference type="Proteomes" id="UP000586827"/>
    </source>
</evidence>
<protein>
    <submittedName>
        <fullName evidence="3">DUF1707 domain-containing protein</fullName>
    </submittedName>
</protein>
<comment type="caution">
    <text evidence="3">The sequence shown here is derived from an EMBL/GenBank/DDBJ whole genome shotgun (WGS) entry which is preliminary data.</text>
</comment>
<reference evidence="3 4" key="1">
    <citation type="submission" date="2020-05" db="EMBL/GenBank/DDBJ databases">
        <title>MicrobeNet Type strains.</title>
        <authorList>
            <person name="Nicholson A.C."/>
        </authorList>
    </citation>
    <scope>NUCLEOTIDE SEQUENCE [LARGE SCALE GENOMIC DNA]</scope>
    <source>
        <strain evidence="3 4">JCM 3224</strain>
    </source>
</reference>
<evidence type="ECO:0000259" key="2">
    <source>
        <dbReference type="Pfam" id="PF08044"/>
    </source>
</evidence>
<dbReference type="PANTHER" id="PTHR40763:SF4">
    <property type="entry name" value="DUF1707 DOMAIN-CONTAINING PROTEIN"/>
    <property type="match status" value="1"/>
</dbReference>
<keyword evidence="1" id="KW-0472">Membrane</keyword>
<evidence type="ECO:0000313" key="3">
    <source>
        <dbReference type="EMBL" id="NNH74955.1"/>
    </source>
</evidence>
<feature type="transmembrane region" description="Helical" evidence="1">
    <location>
        <begin position="87"/>
        <end position="120"/>
    </location>
</feature>
<sequence length="135" mass="14338">MTDSDPTAPRPPALRVGTAEREQAAAALGQHFADGRLDVAEFDERVARAYAAKTTTDLAELFTDLPKPPAPAQSAPPPRPSTPYLPVALIAILALGTAIAVSTQVFPFVMIPLLFILFAHRGRGWGHPRRGCGTA</sequence>
<evidence type="ECO:0000256" key="1">
    <source>
        <dbReference type="SAM" id="Phobius"/>
    </source>
</evidence>
<dbReference type="EMBL" id="JABELX010000017">
    <property type="protein sequence ID" value="NNH74955.1"/>
    <property type="molecule type" value="Genomic_DNA"/>
</dbReference>
<dbReference type="Proteomes" id="UP000586827">
    <property type="component" value="Unassembled WGS sequence"/>
</dbReference>
<dbReference type="RefSeq" id="WP_067528011.1">
    <property type="nucleotide sequence ID" value="NZ_JABELX010000017.1"/>
</dbReference>
<keyword evidence="1" id="KW-1133">Transmembrane helix</keyword>
<proteinExistence type="predicted"/>
<dbReference type="InterPro" id="IPR012551">
    <property type="entry name" value="DUF1707_SHOCT-like"/>
</dbReference>
<accession>A0A849CEF0</accession>
<organism evidence="3 4">
    <name type="scientific">Nocardia uniformis</name>
    <dbReference type="NCBI Taxonomy" id="53432"/>
    <lineage>
        <taxon>Bacteria</taxon>
        <taxon>Bacillati</taxon>
        <taxon>Actinomycetota</taxon>
        <taxon>Actinomycetes</taxon>
        <taxon>Mycobacteriales</taxon>
        <taxon>Nocardiaceae</taxon>
        <taxon>Nocardia</taxon>
    </lineage>
</organism>
<feature type="domain" description="DUF1707" evidence="2">
    <location>
        <begin position="14"/>
        <end position="66"/>
    </location>
</feature>
<dbReference type="AlphaFoldDB" id="A0A849CEF0"/>
<keyword evidence="1" id="KW-0812">Transmembrane</keyword>
<dbReference type="PANTHER" id="PTHR40763">
    <property type="entry name" value="MEMBRANE PROTEIN-RELATED"/>
    <property type="match status" value="1"/>
</dbReference>
<gene>
    <name evidence="3" type="ORF">HLB23_34765</name>
</gene>
<dbReference type="Pfam" id="PF08044">
    <property type="entry name" value="DUF1707"/>
    <property type="match status" value="1"/>
</dbReference>
<keyword evidence="4" id="KW-1185">Reference proteome</keyword>